<dbReference type="STRING" id="32264.T1KXI7"/>
<dbReference type="Gene3D" id="1.25.40.850">
    <property type="match status" value="1"/>
</dbReference>
<reference evidence="3" key="1">
    <citation type="submission" date="2011-08" db="EMBL/GenBank/DDBJ databases">
        <authorList>
            <person name="Rombauts S."/>
        </authorList>
    </citation>
    <scope>NUCLEOTIDE SEQUENCE</scope>
    <source>
        <strain evidence="3">London</strain>
    </source>
</reference>
<name>T1KXI7_TETUR</name>
<dbReference type="Gene3D" id="3.90.830.10">
    <property type="entry name" value="Syntaxin Binding Protein 1, Chain A, domain 2"/>
    <property type="match status" value="1"/>
</dbReference>
<proteinExistence type="inferred from homology"/>
<dbReference type="Pfam" id="PF00995">
    <property type="entry name" value="Sec1"/>
    <property type="match status" value="1"/>
</dbReference>
<dbReference type="AlphaFoldDB" id="T1KXI7"/>
<dbReference type="SUPFAM" id="SSF56815">
    <property type="entry name" value="Sec1/munc18-like (SM) proteins"/>
    <property type="match status" value="1"/>
</dbReference>
<dbReference type="PANTHER" id="PTHR11679">
    <property type="entry name" value="VESICLE PROTEIN SORTING-ASSOCIATED"/>
    <property type="match status" value="1"/>
</dbReference>
<dbReference type="EnsemblMetazoa" id="tetur26g00310.1">
    <property type="protein sequence ID" value="tetur26g00310.1"/>
    <property type="gene ID" value="tetur26g00310"/>
</dbReference>
<dbReference type="InterPro" id="IPR001619">
    <property type="entry name" value="Sec1-like"/>
</dbReference>
<evidence type="ECO:0000256" key="1">
    <source>
        <dbReference type="ARBA" id="ARBA00009884"/>
    </source>
</evidence>
<dbReference type="InterPro" id="IPR043154">
    <property type="entry name" value="Sec-1-like_dom1"/>
</dbReference>
<dbReference type="GO" id="GO:0016192">
    <property type="term" value="P:vesicle-mediated transport"/>
    <property type="evidence" value="ECO:0007669"/>
    <property type="project" value="InterPro"/>
</dbReference>
<dbReference type="InterPro" id="IPR043155">
    <property type="entry name" value="VPS33_dom3b"/>
</dbReference>
<reference evidence="2" key="2">
    <citation type="submission" date="2015-06" db="UniProtKB">
        <authorList>
            <consortium name="EnsemblMetazoa"/>
        </authorList>
    </citation>
    <scope>IDENTIFICATION</scope>
</reference>
<protein>
    <recommendedName>
        <fullName evidence="4">Vacuolar protein sorting-associated protein 33B</fullName>
    </recommendedName>
</protein>
<dbReference type="PIRSF" id="PIRSF005715">
    <property type="entry name" value="VPS45_Sec1"/>
    <property type="match status" value="1"/>
</dbReference>
<sequence>MIINFSKLKEKGVRKIFKLEDGPTDGVLERRLFIANNDAASTRIICNQINAEKNQRPTAKYWIAFVPKITKVCDLLLEEQGVYGYVHILELPLSFIPLDTDLFSLEQESIHDMLYLRKNQTAISNISRAIQQLFSILGGCAKFTGVGKSTHMAFKLSDVNGLANGVARPKIDHLIAIDREVDYYSLLLSSLNYQGLLDETFQIKCAKIEIPSDIAAKEGVQLRKYLAQSSDPIFKHIRDSHLSIASADLKRIAAELKDNMPKSQEMSIQEMKDFIQKELKNKKASQRALKLHISLCEIIMEKKKENEFGRLLTLERNIMEGAEYRDCVNQLEELIICQKSPLIALRLLCLLSLSNDGIAYKDYHQLMKLFLHSYGHQHLITICNLNRLKLLYRQGNKSLLSSPNTSMTNVINQSKAAAMSALPKRSQLRNLVRKFNLTPEPSAESNSKDASFVFGGNFVPIVYRITESVLNGSWVSLKEQLSPLSKFITTSSFTEKTTGGAKPVIAVLMIGGITYAEVSALRFLSQQKNFDLIILTTNMVNGDKFLTNLMAP</sequence>
<evidence type="ECO:0008006" key="4">
    <source>
        <dbReference type="Google" id="ProtNLM"/>
    </source>
</evidence>
<dbReference type="Gene3D" id="3.40.50.1910">
    <property type="match status" value="1"/>
</dbReference>
<dbReference type="Proteomes" id="UP000015104">
    <property type="component" value="Unassembled WGS sequence"/>
</dbReference>
<comment type="similarity">
    <text evidence="1">Belongs to the STXBP/unc-18/SEC1 family.</text>
</comment>
<evidence type="ECO:0000313" key="2">
    <source>
        <dbReference type="EnsemblMetazoa" id="tetur26g00310.1"/>
    </source>
</evidence>
<dbReference type="HOGENOM" id="CLU_016678_3_0_1"/>
<dbReference type="InterPro" id="IPR043127">
    <property type="entry name" value="Sec-1-like_dom3a"/>
</dbReference>
<dbReference type="eggNOG" id="KOG1302">
    <property type="taxonomic scope" value="Eukaryota"/>
</dbReference>
<keyword evidence="3" id="KW-1185">Reference proteome</keyword>
<dbReference type="EMBL" id="CAEY01000695">
    <property type="status" value="NOT_ANNOTATED_CDS"/>
    <property type="molecule type" value="Genomic_DNA"/>
</dbReference>
<dbReference type="InterPro" id="IPR027482">
    <property type="entry name" value="Sec1-like_dom2"/>
</dbReference>
<dbReference type="Gene3D" id="3.40.50.2060">
    <property type="match status" value="1"/>
</dbReference>
<evidence type="ECO:0000313" key="3">
    <source>
        <dbReference type="Proteomes" id="UP000015104"/>
    </source>
</evidence>
<dbReference type="InterPro" id="IPR036045">
    <property type="entry name" value="Sec1-like_sf"/>
</dbReference>
<accession>T1KXI7</accession>
<organism evidence="2 3">
    <name type="scientific">Tetranychus urticae</name>
    <name type="common">Two-spotted spider mite</name>
    <dbReference type="NCBI Taxonomy" id="32264"/>
    <lineage>
        <taxon>Eukaryota</taxon>
        <taxon>Metazoa</taxon>
        <taxon>Ecdysozoa</taxon>
        <taxon>Arthropoda</taxon>
        <taxon>Chelicerata</taxon>
        <taxon>Arachnida</taxon>
        <taxon>Acari</taxon>
        <taxon>Acariformes</taxon>
        <taxon>Trombidiformes</taxon>
        <taxon>Prostigmata</taxon>
        <taxon>Eleutherengona</taxon>
        <taxon>Raphignathae</taxon>
        <taxon>Tetranychoidea</taxon>
        <taxon>Tetranychidae</taxon>
        <taxon>Tetranychus</taxon>
    </lineage>
</organism>